<dbReference type="PANTHER" id="PTHR24320:SF148">
    <property type="entry name" value="NAD(P)-BINDING ROSSMANN-FOLD SUPERFAMILY PROTEIN"/>
    <property type="match status" value="1"/>
</dbReference>
<organism evidence="4 5">
    <name type="scientific">Vibrio algarum</name>
    <dbReference type="NCBI Taxonomy" id="3020714"/>
    <lineage>
        <taxon>Bacteria</taxon>
        <taxon>Pseudomonadati</taxon>
        <taxon>Pseudomonadota</taxon>
        <taxon>Gammaproteobacteria</taxon>
        <taxon>Vibrionales</taxon>
        <taxon>Vibrionaceae</taxon>
        <taxon>Vibrio</taxon>
    </lineage>
</organism>
<dbReference type="PRINTS" id="PR00080">
    <property type="entry name" value="SDRFAMILY"/>
</dbReference>
<dbReference type="EMBL" id="JAQLOI010000003">
    <property type="protein sequence ID" value="MDB1125036.1"/>
    <property type="molecule type" value="Genomic_DNA"/>
</dbReference>
<dbReference type="PRINTS" id="PR00081">
    <property type="entry name" value="GDHRDH"/>
</dbReference>
<evidence type="ECO:0000256" key="2">
    <source>
        <dbReference type="ARBA" id="ARBA00023002"/>
    </source>
</evidence>
<dbReference type="Proteomes" id="UP001210678">
    <property type="component" value="Unassembled WGS sequence"/>
</dbReference>
<dbReference type="SUPFAM" id="SSF51735">
    <property type="entry name" value="NAD(P)-binding Rossmann-fold domains"/>
    <property type="match status" value="1"/>
</dbReference>
<dbReference type="InterPro" id="IPR036291">
    <property type="entry name" value="NAD(P)-bd_dom_sf"/>
</dbReference>
<gene>
    <name evidence="4" type="ORF">PGX00_15875</name>
</gene>
<keyword evidence="5" id="KW-1185">Reference proteome</keyword>
<protein>
    <submittedName>
        <fullName evidence="4">SDR family NAD(P)-dependent oxidoreductase</fullName>
    </submittedName>
</protein>
<proteinExistence type="inferred from homology"/>
<evidence type="ECO:0000313" key="4">
    <source>
        <dbReference type="EMBL" id="MDB1125036.1"/>
    </source>
</evidence>
<sequence>MQKVILVTGSTDGIGLETAKMLVSKGHHVLIHGRNPQKLAKVEKLLSELPGNGKVESYVSDLSYIADVEALAVAVMAKHQKLDILINNAGVYKVPQVTTKDGLDVRFVVNTIAPYLLTQRLLHLFGSSGRIVNLSSAAQSPVNLSALASPNAGPSDGPIYAQSKLALTMWSVDMATSLKEKGPVIIAVNPASFLGSKLVKEAYGVAGGDLSIGADILCRAALSEEFSNASGKYYDNDSNQFTAPHPDALNSTKNQKLVAVLDKILAEKTL</sequence>
<dbReference type="Gene3D" id="3.40.50.720">
    <property type="entry name" value="NAD(P)-binding Rossmann-like Domain"/>
    <property type="match status" value="1"/>
</dbReference>
<dbReference type="Pfam" id="PF00106">
    <property type="entry name" value="adh_short"/>
    <property type="match status" value="1"/>
</dbReference>
<dbReference type="PANTHER" id="PTHR24320">
    <property type="entry name" value="RETINOL DEHYDROGENASE"/>
    <property type="match status" value="1"/>
</dbReference>
<dbReference type="InterPro" id="IPR020904">
    <property type="entry name" value="Sc_DH/Rdtase_CS"/>
</dbReference>
<accession>A0ABT4YTZ8</accession>
<evidence type="ECO:0000256" key="1">
    <source>
        <dbReference type="ARBA" id="ARBA00006484"/>
    </source>
</evidence>
<reference evidence="4 5" key="1">
    <citation type="submission" date="2023-01" db="EMBL/GenBank/DDBJ databases">
        <title>Vibrio sp. KJ40-1 sp.nov, isolated from marine algae.</title>
        <authorList>
            <person name="Butt M."/>
            <person name="Kim J.M.J."/>
            <person name="Jeon C.O.C."/>
        </authorList>
    </citation>
    <scope>NUCLEOTIDE SEQUENCE [LARGE SCALE GENOMIC DNA]</scope>
    <source>
        <strain evidence="4 5">KJ40-1</strain>
    </source>
</reference>
<comment type="similarity">
    <text evidence="1 3">Belongs to the short-chain dehydrogenases/reductases (SDR) family.</text>
</comment>
<evidence type="ECO:0000313" key="5">
    <source>
        <dbReference type="Proteomes" id="UP001210678"/>
    </source>
</evidence>
<comment type="caution">
    <text evidence="4">The sequence shown here is derived from an EMBL/GenBank/DDBJ whole genome shotgun (WGS) entry which is preliminary data.</text>
</comment>
<dbReference type="PROSITE" id="PS00061">
    <property type="entry name" value="ADH_SHORT"/>
    <property type="match status" value="1"/>
</dbReference>
<dbReference type="InterPro" id="IPR002347">
    <property type="entry name" value="SDR_fam"/>
</dbReference>
<evidence type="ECO:0000256" key="3">
    <source>
        <dbReference type="RuleBase" id="RU000363"/>
    </source>
</evidence>
<dbReference type="RefSeq" id="WP_272138376.1">
    <property type="nucleotide sequence ID" value="NZ_JAQLOI010000003.1"/>
</dbReference>
<name>A0ABT4YTZ8_9VIBR</name>
<keyword evidence="2" id="KW-0560">Oxidoreductase</keyword>